<protein>
    <submittedName>
        <fullName evidence="2">Uncharacterized protein</fullName>
    </submittedName>
</protein>
<proteinExistence type="predicted"/>
<reference evidence="2" key="1">
    <citation type="journal article" date="2020" name="bioRxiv">
        <title>Comparative genomics of Chlamydomonas.</title>
        <authorList>
            <person name="Craig R.J."/>
            <person name="Hasan A.R."/>
            <person name="Ness R.W."/>
            <person name="Keightley P.D."/>
        </authorList>
    </citation>
    <scope>NUCLEOTIDE SEQUENCE</scope>
    <source>
        <strain evidence="2">CCAP 11/70</strain>
    </source>
</reference>
<feature type="compositionally biased region" description="Low complexity" evidence="1">
    <location>
        <begin position="1"/>
        <end position="10"/>
    </location>
</feature>
<dbReference type="AlphaFoldDB" id="A0A836BR27"/>
<gene>
    <name evidence="2" type="ORF">HYH03_016778</name>
</gene>
<dbReference type="Proteomes" id="UP000612055">
    <property type="component" value="Unassembled WGS sequence"/>
</dbReference>
<comment type="caution">
    <text evidence="2">The sequence shown here is derived from an EMBL/GenBank/DDBJ whole genome shotgun (WGS) entry which is preliminary data.</text>
</comment>
<dbReference type="EMBL" id="JAEHOE010000151">
    <property type="protein sequence ID" value="KAG2484359.1"/>
    <property type="molecule type" value="Genomic_DNA"/>
</dbReference>
<evidence type="ECO:0000313" key="2">
    <source>
        <dbReference type="EMBL" id="KAG2484359.1"/>
    </source>
</evidence>
<feature type="region of interest" description="Disordered" evidence="1">
    <location>
        <begin position="1"/>
        <end position="82"/>
    </location>
</feature>
<feature type="compositionally biased region" description="Gly residues" evidence="1">
    <location>
        <begin position="55"/>
        <end position="68"/>
    </location>
</feature>
<evidence type="ECO:0000313" key="3">
    <source>
        <dbReference type="Proteomes" id="UP000612055"/>
    </source>
</evidence>
<name>A0A836BR27_9CHLO</name>
<sequence>MDPQQQPQQPMVDRSKTAAAAEQRADAEQRRGAPSDAGSGLPAGLVGRAAPEASGVGGLGTTGTGGGNPAAARRDNIGGGADVTDITRLARDMS</sequence>
<feature type="compositionally biased region" description="Basic and acidic residues" evidence="1">
    <location>
        <begin position="23"/>
        <end position="33"/>
    </location>
</feature>
<organism evidence="2 3">
    <name type="scientific">Edaphochlamys debaryana</name>
    <dbReference type="NCBI Taxonomy" id="47281"/>
    <lineage>
        <taxon>Eukaryota</taxon>
        <taxon>Viridiplantae</taxon>
        <taxon>Chlorophyta</taxon>
        <taxon>core chlorophytes</taxon>
        <taxon>Chlorophyceae</taxon>
        <taxon>CS clade</taxon>
        <taxon>Chlamydomonadales</taxon>
        <taxon>Chlamydomonadales incertae sedis</taxon>
        <taxon>Edaphochlamys</taxon>
    </lineage>
</organism>
<accession>A0A836BR27</accession>
<keyword evidence="3" id="KW-1185">Reference proteome</keyword>
<evidence type="ECO:0000256" key="1">
    <source>
        <dbReference type="SAM" id="MobiDB-lite"/>
    </source>
</evidence>